<gene>
    <name evidence="2" type="ORF">C4F51_05070</name>
</gene>
<accession>A0A928V1G4</accession>
<dbReference type="GO" id="GO:0016853">
    <property type="term" value="F:isomerase activity"/>
    <property type="evidence" value="ECO:0007669"/>
    <property type="project" value="UniProtKB-KW"/>
</dbReference>
<dbReference type="AlphaFoldDB" id="A0A928V1G4"/>
<evidence type="ECO:0000313" key="2">
    <source>
        <dbReference type="EMBL" id="MBE8716557.1"/>
    </source>
</evidence>
<dbReference type="Gene3D" id="3.20.20.150">
    <property type="entry name" value="Divalent-metal-dependent TIM barrel enzymes"/>
    <property type="match status" value="1"/>
</dbReference>
<feature type="domain" description="Xylose isomerase-like TIM barrel" evidence="1">
    <location>
        <begin position="85"/>
        <end position="315"/>
    </location>
</feature>
<dbReference type="InterPro" id="IPR013022">
    <property type="entry name" value="Xyl_isomerase-like_TIM-brl"/>
</dbReference>
<keyword evidence="2" id="KW-0413">Isomerase</keyword>
<dbReference type="PANTHER" id="PTHR12110">
    <property type="entry name" value="HYDROXYPYRUVATE ISOMERASE"/>
    <property type="match status" value="1"/>
</dbReference>
<dbReference type="InterPro" id="IPR036237">
    <property type="entry name" value="Xyl_isomerase-like_sf"/>
</dbReference>
<dbReference type="Proteomes" id="UP000652567">
    <property type="component" value="Unassembled WGS sequence"/>
</dbReference>
<keyword evidence="3" id="KW-1185">Reference proteome</keyword>
<organism evidence="2 3">
    <name type="scientific">Cellvibrio polysaccharolyticus</name>
    <dbReference type="NCBI Taxonomy" id="2082724"/>
    <lineage>
        <taxon>Bacteria</taxon>
        <taxon>Pseudomonadati</taxon>
        <taxon>Pseudomonadota</taxon>
        <taxon>Gammaproteobacteria</taxon>
        <taxon>Cellvibrionales</taxon>
        <taxon>Cellvibrionaceae</taxon>
        <taxon>Cellvibrio</taxon>
    </lineage>
</organism>
<evidence type="ECO:0000313" key="3">
    <source>
        <dbReference type="Proteomes" id="UP000652567"/>
    </source>
</evidence>
<evidence type="ECO:0000259" key="1">
    <source>
        <dbReference type="Pfam" id="PF01261"/>
    </source>
</evidence>
<name>A0A928V1G4_9GAMM</name>
<dbReference type="EMBL" id="PRDL01000001">
    <property type="protein sequence ID" value="MBE8716557.1"/>
    <property type="molecule type" value="Genomic_DNA"/>
</dbReference>
<comment type="caution">
    <text evidence="2">The sequence shown here is derived from an EMBL/GenBank/DDBJ whole genome shotgun (WGS) entry which is preliminary data.</text>
</comment>
<dbReference type="Pfam" id="PF01261">
    <property type="entry name" value="AP_endonuc_2"/>
    <property type="match status" value="1"/>
</dbReference>
<dbReference type="SUPFAM" id="SSF51658">
    <property type="entry name" value="Xylose isomerase-like"/>
    <property type="match status" value="1"/>
</dbReference>
<sequence>MTLGMYSKSCVGECRGSSCEKKASRSFMSKSYNFFTIRYKPDFAWQDSISAQHNYLMRETCLMEFGASTWLWTSPFTSNQIALLEKIAAQGFDFVEIPVEAAEHISVAQLKPVLARLGLDVVICTAVTGERNLSSDDAAIRKNALQYFESCIALAAGLGASCVVGPLYASVGKARLATEALRQAEWERSVAGLSQLADTASLHGIHLGIEPLNRFETDMVNNVDDALRMVQQVNSPWLGISFDTFHMNIEETSFRFAVERAGERLVHVQVSDSHRGVPGDGNSDWAGLREGLKAIGYNGKIGIESFSPDASSLAEAVCIWRRFAENQDEFASKGLAFLRGWWSEV</sequence>
<proteinExistence type="predicted"/>
<reference evidence="2" key="1">
    <citation type="submission" date="2018-07" db="EMBL/GenBank/DDBJ databases">
        <title>Genome assembly of strain Ka43.</title>
        <authorList>
            <person name="Kukolya J."/>
            <person name="Nagy I."/>
            <person name="Horvath B."/>
            <person name="Toth A."/>
        </authorList>
    </citation>
    <scope>NUCLEOTIDE SEQUENCE</scope>
    <source>
        <strain evidence="2">KB43</strain>
    </source>
</reference>
<protein>
    <submittedName>
        <fullName evidence="2">Sugar phosphate isomerase/epimerase</fullName>
    </submittedName>
</protein>
<dbReference type="InterPro" id="IPR050312">
    <property type="entry name" value="IolE/XylAMocC-like"/>
</dbReference>